<comment type="caution">
    <text evidence="1">The sequence shown here is derived from an EMBL/GenBank/DDBJ whole genome shotgun (WGS) entry which is preliminary data.</text>
</comment>
<protein>
    <submittedName>
        <fullName evidence="1">Uncharacterized protein</fullName>
    </submittedName>
</protein>
<gene>
    <name evidence="1" type="ORF">A9306_08405</name>
</gene>
<proteinExistence type="predicted"/>
<evidence type="ECO:0000313" key="2">
    <source>
        <dbReference type="Proteomes" id="UP000092616"/>
    </source>
</evidence>
<reference evidence="1 2" key="1">
    <citation type="submission" date="2016-06" db="EMBL/GenBank/DDBJ databases">
        <title>Draft genome of Moraxella atlantae CCUG 59586.</title>
        <authorList>
            <person name="Salva-Serra F."/>
            <person name="Engstrom-Jakobsson H."/>
            <person name="Thorell K."/>
            <person name="Gonzales-Siles L."/>
            <person name="Karlsson R."/>
            <person name="Boulund F."/>
            <person name="Engstrand L."/>
            <person name="Kristiansson E."/>
            <person name="Moore E."/>
        </authorList>
    </citation>
    <scope>NUCLEOTIDE SEQUENCE [LARGE SCALE GENOMIC DNA]</scope>
    <source>
        <strain evidence="1 2">CCUG 59586</strain>
    </source>
</reference>
<dbReference type="Proteomes" id="UP000092616">
    <property type="component" value="Unassembled WGS sequence"/>
</dbReference>
<evidence type="ECO:0000313" key="1">
    <source>
        <dbReference type="EMBL" id="OBX79552.1"/>
    </source>
</evidence>
<dbReference type="EMBL" id="LZNA01000041">
    <property type="protein sequence ID" value="OBX79552.1"/>
    <property type="molecule type" value="Genomic_DNA"/>
</dbReference>
<dbReference type="RefSeq" id="WP_067337234.1">
    <property type="nucleotide sequence ID" value="NZ_LZNA01000041.1"/>
</dbReference>
<name>A0A1B8QDB1_9GAMM</name>
<sequence length="80" mass="8969">MNILVFQTPYISWNQNLFDIKNNKQEKINIGSKVLVGGFVAKLSEISNAGWLDALPKNCVLLGLFKLGTRPSLSKDKHPR</sequence>
<dbReference type="AlphaFoldDB" id="A0A1B8QDB1"/>
<keyword evidence="2" id="KW-1185">Reference proteome</keyword>
<organism evidence="1 2">
    <name type="scientific">Faucicola atlantae</name>
    <dbReference type="NCBI Taxonomy" id="34059"/>
    <lineage>
        <taxon>Bacteria</taxon>
        <taxon>Pseudomonadati</taxon>
        <taxon>Pseudomonadota</taxon>
        <taxon>Gammaproteobacteria</taxon>
        <taxon>Moraxellales</taxon>
        <taxon>Moraxellaceae</taxon>
        <taxon>Faucicola</taxon>
    </lineage>
</organism>
<accession>A0A1B8QDB1</accession>